<sequence length="64" mass="7638">MRNYIDRTMNLIDQKQYFEAFLRVLIPLVLISFAYYVLKIIIHITFGFFLPAIIILGVIYYFAT</sequence>
<evidence type="ECO:0000313" key="2">
    <source>
        <dbReference type="EMBL" id="MDQ0361657.1"/>
    </source>
</evidence>
<keyword evidence="1" id="KW-0472">Membrane</keyword>
<feature type="transmembrane region" description="Helical" evidence="1">
    <location>
        <begin position="44"/>
        <end position="63"/>
    </location>
</feature>
<accession>A0ABU0E445</accession>
<protein>
    <submittedName>
        <fullName evidence="2">Uncharacterized protein</fullName>
    </submittedName>
</protein>
<feature type="transmembrane region" description="Helical" evidence="1">
    <location>
        <begin position="20"/>
        <end position="38"/>
    </location>
</feature>
<evidence type="ECO:0000313" key="3">
    <source>
        <dbReference type="Proteomes" id="UP001230220"/>
    </source>
</evidence>
<dbReference type="EMBL" id="JAUSUR010000004">
    <property type="protein sequence ID" value="MDQ0361657.1"/>
    <property type="molecule type" value="Genomic_DNA"/>
</dbReference>
<gene>
    <name evidence="2" type="ORF">J2S15_002407</name>
</gene>
<keyword evidence="1" id="KW-0812">Transmembrane</keyword>
<name>A0ABU0E445_9FIRM</name>
<comment type="caution">
    <text evidence="2">The sequence shown here is derived from an EMBL/GenBank/DDBJ whole genome shotgun (WGS) entry which is preliminary data.</text>
</comment>
<dbReference type="Proteomes" id="UP001230220">
    <property type="component" value="Unassembled WGS sequence"/>
</dbReference>
<keyword evidence="1" id="KW-1133">Transmembrane helix</keyword>
<reference evidence="2 3" key="1">
    <citation type="submission" date="2023-07" db="EMBL/GenBank/DDBJ databases">
        <title>Genomic Encyclopedia of Type Strains, Phase IV (KMG-IV): sequencing the most valuable type-strain genomes for metagenomic binning, comparative biology and taxonomic classification.</title>
        <authorList>
            <person name="Goeker M."/>
        </authorList>
    </citation>
    <scope>NUCLEOTIDE SEQUENCE [LARGE SCALE GENOMIC DNA]</scope>
    <source>
        <strain evidence="2 3">DSM 16784</strain>
    </source>
</reference>
<dbReference type="RefSeq" id="WP_307408564.1">
    <property type="nucleotide sequence ID" value="NZ_JAUSUR010000004.1"/>
</dbReference>
<keyword evidence="3" id="KW-1185">Reference proteome</keyword>
<evidence type="ECO:0000256" key="1">
    <source>
        <dbReference type="SAM" id="Phobius"/>
    </source>
</evidence>
<organism evidence="2 3">
    <name type="scientific">Breznakia pachnodae</name>
    <dbReference type="NCBI Taxonomy" id="265178"/>
    <lineage>
        <taxon>Bacteria</taxon>
        <taxon>Bacillati</taxon>
        <taxon>Bacillota</taxon>
        <taxon>Erysipelotrichia</taxon>
        <taxon>Erysipelotrichales</taxon>
        <taxon>Erysipelotrichaceae</taxon>
        <taxon>Breznakia</taxon>
    </lineage>
</organism>
<proteinExistence type="predicted"/>